<comment type="caution">
    <text evidence="1">The sequence shown here is derived from an EMBL/GenBank/DDBJ whole genome shotgun (WGS) entry which is preliminary data.</text>
</comment>
<dbReference type="EMBL" id="JAUJEA010000001">
    <property type="protein sequence ID" value="MDN5200274.1"/>
    <property type="molecule type" value="Genomic_DNA"/>
</dbReference>
<dbReference type="InterPro" id="IPR029063">
    <property type="entry name" value="SAM-dependent_MTases_sf"/>
</dbReference>
<proteinExistence type="predicted"/>
<keyword evidence="1" id="KW-0489">Methyltransferase</keyword>
<gene>
    <name evidence="1" type="ORF">QQ008_02855</name>
</gene>
<sequence length="245" mass="28037">MNHKKSIPDIFTKQTMDFVFKHIEPKGLRILEVGCGTGAFGAELMKTGATVTALDSDQKAIDSAISKGLNAKHVDFLSYQDDPFDVIIFTRSLHHIHRLKDALQHSASLLKREGKLMLEEFDLEHIDYGTVRWYYDIISVISEAGLVEGGNSGYVEEPLEQWEHDHEHEHSLNTGKEMINGVHEYFKIMNMERGAYLYRSICGPIVDRENGYDFTRKILEIENRLIHNKLILPVGLRIVAEKQQD</sequence>
<dbReference type="PANTHER" id="PTHR43861">
    <property type="entry name" value="TRANS-ACONITATE 2-METHYLTRANSFERASE-RELATED"/>
    <property type="match status" value="1"/>
</dbReference>
<dbReference type="Pfam" id="PF13489">
    <property type="entry name" value="Methyltransf_23"/>
    <property type="match status" value="1"/>
</dbReference>
<keyword evidence="1" id="KW-0808">Transferase</keyword>
<evidence type="ECO:0000313" key="1">
    <source>
        <dbReference type="EMBL" id="MDN5200274.1"/>
    </source>
</evidence>
<dbReference type="Proteomes" id="UP001172082">
    <property type="component" value="Unassembled WGS sequence"/>
</dbReference>
<keyword evidence="2" id="KW-1185">Reference proteome</keyword>
<dbReference type="EC" id="2.1.1.-" evidence="1"/>
<dbReference type="SUPFAM" id="SSF53335">
    <property type="entry name" value="S-adenosyl-L-methionine-dependent methyltransferases"/>
    <property type="match status" value="1"/>
</dbReference>
<organism evidence="1 2">
    <name type="scientific">Splendidivirga corallicola</name>
    <dbReference type="NCBI Taxonomy" id="3051826"/>
    <lineage>
        <taxon>Bacteria</taxon>
        <taxon>Pseudomonadati</taxon>
        <taxon>Bacteroidota</taxon>
        <taxon>Cytophagia</taxon>
        <taxon>Cytophagales</taxon>
        <taxon>Splendidivirgaceae</taxon>
        <taxon>Splendidivirga</taxon>
    </lineage>
</organism>
<name>A0ABT8KHT2_9BACT</name>
<dbReference type="RefSeq" id="WP_346750299.1">
    <property type="nucleotide sequence ID" value="NZ_JAUJEA010000001.1"/>
</dbReference>
<dbReference type="CDD" id="cd02440">
    <property type="entry name" value="AdoMet_MTases"/>
    <property type="match status" value="1"/>
</dbReference>
<dbReference type="GO" id="GO:0008168">
    <property type="term" value="F:methyltransferase activity"/>
    <property type="evidence" value="ECO:0007669"/>
    <property type="project" value="UniProtKB-KW"/>
</dbReference>
<dbReference type="GO" id="GO:0032259">
    <property type="term" value="P:methylation"/>
    <property type="evidence" value="ECO:0007669"/>
    <property type="project" value="UniProtKB-KW"/>
</dbReference>
<protein>
    <submittedName>
        <fullName evidence="1">Class I SAM-dependent methyltransferase</fullName>
        <ecNumber evidence="1">2.1.1.-</ecNumber>
    </submittedName>
</protein>
<accession>A0ABT8KHT2</accession>
<evidence type="ECO:0000313" key="2">
    <source>
        <dbReference type="Proteomes" id="UP001172082"/>
    </source>
</evidence>
<reference evidence="1" key="1">
    <citation type="submission" date="2023-06" db="EMBL/GenBank/DDBJ databases">
        <title>Genomic of Parafulvivirga corallium.</title>
        <authorList>
            <person name="Wang G."/>
        </authorList>
    </citation>
    <scope>NUCLEOTIDE SEQUENCE</scope>
    <source>
        <strain evidence="1">BMA10</strain>
    </source>
</reference>
<dbReference type="Gene3D" id="3.40.50.150">
    <property type="entry name" value="Vaccinia Virus protein VP39"/>
    <property type="match status" value="1"/>
</dbReference>